<reference evidence="3" key="2">
    <citation type="submission" date="2008-08" db="EMBL/GenBank/DDBJ databases">
        <authorList>
            <consortium name="Diatom Consortium"/>
            <person name="Grigoriev I."/>
            <person name="Grimwood J."/>
            <person name="Kuo A."/>
            <person name="Otillar R.P."/>
            <person name="Salamov A."/>
            <person name="Detter J.C."/>
            <person name="Lindquist E."/>
            <person name="Shapiro H."/>
            <person name="Lucas S."/>
            <person name="Glavina del Rio T."/>
            <person name="Pitluck S."/>
            <person name="Rokhsar D."/>
            <person name="Bowler C."/>
        </authorList>
    </citation>
    <scope>GENOME REANNOTATION</scope>
    <source>
        <strain evidence="3">CCAP 1055/1</strain>
    </source>
</reference>
<dbReference type="KEGG" id="pti:PHATR_46783"/>
<evidence type="ECO:0000256" key="1">
    <source>
        <dbReference type="SAM" id="MobiDB-lite"/>
    </source>
</evidence>
<sequence length="459" mass="50516">MDLACRWALDWIWAFYISHEAVLRGGLPHLFQNRGLARAQAFRNALSHTGTVQIRVTSQVPENKYTQLIDSTFSSTLRDASSSVVARSDSYLRGMTSNDGGSNSSTPMTMATSAQEKLAASARKLIRNVEDAISKKNNSDTNSKEGGSSIESAFRAMFSVCTNGAGMVSSEAKDLDLSVAPCNGSGTPRVEWCDPTDPRASSQPQEASQQPGLSSTAKSDNGEHIYAQLFFDDQIRAAKAVNAVRDQDYKSPEVTTRAFPVPRPFHVSAPHQTSPFRRDSAPLKSDELNIPCNTTFDDSISAISAHTLEAMEQSQKAQLLKLQSQSSESLLFPALNPRLKPPSSAQRQEGSIGASPSPFALPRSRSSKSWCSRNSGRFSTPSKNSHSTRTTQSSASFEHMWNHQEAKFWEKEVQQDETFQRGTNLSLTQRNRSSRLDKHPHDTVHFEQNIAEDAELAEI</sequence>
<feature type="region of interest" description="Disordered" evidence="1">
    <location>
        <begin position="262"/>
        <end position="284"/>
    </location>
</feature>
<proteinExistence type="predicted"/>
<reference evidence="2 3" key="1">
    <citation type="journal article" date="2008" name="Nature">
        <title>The Phaeodactylum genome reveals the evolutionary history of diatom genomes.</title>
        <authorList>
            <person name="Bowler C."/>
            <person name="Allen A.E."/>
            <person name="Badger J.H."/>
            <person name="Grimwood J."/>
            <person name="Jabbari K."/>
            <person name="Kuo A."/>
            <person name="Maheswari U."/>
            <person name="Martens C."/>
            <person name="Maumus F."/>
            <person name="Otillar R.P."/>
            <person name="Rayko E."/>
            <person name="Salamov A."/>
            <person name="Vandepoele K."/>
            <person name="Beszteri B."/>
            <person name="Gruber A."/>
            <person name="Heijde M."/>
            <person name="Katinka M."/>
            <person name="Mock T."/>
            <person name="Valentin K."/>
            <person name="Verret F."/>
            <person name="Berges J.A."/>
            <person name="Brownlee C."/>
            <person name="Cadoret J.P."/>
            <person name="Chiovitti A."/>
            <person name="Choi C.J."/>
            <person name="Coesel S."/>
            <person name="De Martino A."/>
            <person name="Detter J.C."/>
            <person name="Durkin C."/>
            <person name="Falciatore A."/>
            <person name="Fournet J."/>
            <person name="Haruta M."/>
            <person name="Huysman M.J."/>
            <person name="Jenkins B.D."/>
            <person name="Jiroutova K."/>
            <person name="Jorgensen R.E."/>
            <person name="Joubert Y."/>
            <person name="Kaplan A."/>
            <person name="Kroger N."/>
            <person name="Kroth P.G."/>
            <person name="La Roche J."/>
            <person name="Lindquist E."/>
            <person name="Lommer M."/>
            <person name="Martin-Jezequel V."/>
            <person name="Lopez P.J."/>
            <person name="Lucas S."/>
            <person name="Mangogna M."/>
            <person name="McGinnis K."/>
            <person name="Medlin L.K."/>
            <person name="Montsant A."/>
            <person name="Oudot-Le Secq M.P."/>
            <person name="Napoli C."/>
            <person name="Obornik M."/>
            <person name="Parker M.S."/>
            <person name="Petit J.L."/>
            <person name="Porcel B.M."/>
            <person name="Poulsen N."/>
            <person name="Robison M."/>
            <person name="Rychlewski L."/>
            <person name="Rynearson T.A."/>
            <person name="Schmutz J."/>
            <person name="Shapiro H."/>
            <person name="Siaut M."/>
            <person name="Stanley M."/>
            <person name="Sussman M.R."/>
            <person name="Taylor A.R."/>
            <person name="Vardi A."/>
            <person name="von Dassow P."/>
            <person name="Vyverman W."/>
            <person name="Willis A."/>
            <person name="Wyrwicz L.S."/>
            <person name="Rokhsar D.S."/>
            <person name="Weissenbach J."/>
            <person name="Armbrust E.V."/>
            <person name="Green B.R."/>
            <person name="Van de Peer Y."/>
            <person name="Grigoriev I.V."/>
        </authorList>
    </citation>
    <scope>NUCLEOTIDE SEQUENCE [LARGE SCALE GENOMIC DNA]</scope>
    <source>
        <strain evidence="2 3">CCAP 1055/1</strain>
    </source>
</reference>
<evidence type="ECO:0000313" key="2">
    <source>
        <dbReference type="EMBL" id="ACI65174.1"/>
    </source>
</evidence>
<evidence type="ECO:0000313" key="3">
    <source>
        <dbReference type="Proteomes" id="UP000000759"/>
    </source>
</evidence>
<dbReference type="AlphaFoldDB" id="B5Y3R8"/>
<dbReference type="EMBL" id="CP001141">
    <property type="protein sequence ID" value="ACI65174.1"/>
    <property type="molecule type" value="Genomic_DNA"/>
</dbReference>
<dbReference type="Proteomes" id="UP000000759">
    <property type="component" value="Chromosome 11"/>
</dbReference>
<feature type="region of interest" description="Disordered" evidence="1">
    <location>
        <begin position="186"/>
        <end position="219"/>
    </location>
</feature>
<dbReference type="OrthoDB" id="49506at2759"/>
<protein>
    <submittedName>
        <fullName evidence="2">Uncharacterized protein</fullName>
    </submittedName>
</protein>
<dbReference type="RefSeq" id="XP_002185704.1">
    <property type="nucleotide sequence ID" value="XM_002185668.1"/>
</dbReference>
<organism evidence="2 3">
    <name type="scientific">Phaeodactylum tricornutum (strain CCAP 1055/1)</name>
    <dbReference type="NCBI Taxonomy" id="556484"/>
    <lineage>
        <taxon>Eukaryota</taxon>
        <taxon>Sar</taxon>
        <taxon>Stramenopiles</taxon>
        <taxon>Ochrophyta</taxon>
        <taxon>Bacillariophyta</taxon>
        <taxon>Bacillariophyceae</taxon>
        <taxon>Bacillariophycidae</taxon>
        <taxon>Naviculales</taxon>
        <taxon>Phaeodactylaceae</taxon>
        <taxon>Phaeodactylum</taxon>
    </lineage>
</organism>
<feature type="compositionally biased region" description="Low complexity" evidence="1">
    <location>
        <begin position="200"/>
        <end position="211"/>
    </location>
</feature>
<dbReference type="InParanoid" id="B5Y3R8"/>
<dbReference type="HOGENOM" id="CLU_596513_0_0_1"/>
<keyword evidence="3" id="KW-1185">Reference proteome</keyword>
<accession>B5Y3R8</accession>
<name>B5Y3R8_PHATC</name>
<feature type="region of interest" description="Disordered" evidence="1">
    <location>
        <begin position="334"/>
        <end position="395"/>
    </location>
</feature>
<dbReference type="GeneID" id="7204656"/>
<feature type="compositionally biased region" description="Low complexity" evidence="1">
    <location>
        <begin position="363"/>
        <end position="377"/>
    </location>
</feature>
<feature type="compositionally biased region" description="Polar residues" evidence="1">
    <location>
        <begin position="378"/>
        <end position="395"/>
    </location>
</feature>
<dbReference type="PaxDb" id="2850-Phatr46783"/>
<gene>
    <name evidence="2" type="ORF">PHATR_46783</name>
</gene>